<dbReference type="OrthoDB" id="322431at2759"/>
<evidence type="ECO:0000313" key="2">
    <source>
        <dbReference type="Proteomes" id="UP000187209"/>
    </source>
</evidence>
<evidence type="ECO:0000313" key="1">
    <source>
        <dbReference type="EMBL" id="OMJ93624.1"/>
    </source>
</evidence>
<dbReference type="AlphaFoldDB" id="A0A1R2CX91"/>
<accession>A0A1R2CX91</accession>
<dbReference type="Proteomes" id="UP000187209">
    <property type="component" value="Unassembled WGS sequence"/>
</dbReference>
<reference evidence="1 2" key="1">
    <citation type="submission" date="2016-11" db="EMBL/GenBank/DDBJ databases">
        <title>The macronuclear genome of Stentor coeruleus: a giant cell with tiny introns.</title>
        <authorList>
            <person name="Slabodnick M."/>
            <person name="Ruby J.G."/>
            <person name="Reiff S.B."/>
            <person name="Swart E.C."/>
            <person name="Gosai S."/>
            <person name="Prabakaran S."/>
            <person name="Witkowska E."/>
            <person name="Larue G.E."/>
            <person name="Fisher S."/>
            <person name="Freeman R.M."/>
            <person name="Gunawardena J."/>
            <person name="Chu W."/>
            <person name="Stover N.A."/>
            <person name="Gregory B.D."/>
            <person name="Nowacki M."/>
            <person name="Derisi J."/>
            <person name="Roy S.W."/>
            <person name="Marshall W.F."/>
            <person name="Sood P."/>
        </authorList>
    </citation>
    <scope>NUCLEOTIDE SEQUENCE [LARGE SCALE GENOMIC DNA]</scope>
    <source>
        <strain evidence="1">WM001</strain>
    </source>
</reference>
<keyword evidence="2" id="KW-1185">Reference proteome</keyword>
<comment type="caution">
    <text evidence="1">The sequence shown here is derived from an EMBL/GenBank/DDBJ whole genome shotgun (WGS) entry which is preliminary data.</text>
</comment>
<proteinExistence type="predicted"/>
<protein>
    <submittedName>
        <fullName evidence="1">Uncharacterized protein</fullName>
    </submittedName>
</protein>
<gene>
    <name evidence="1" type="ORF">SteCoe_3318</name>
</gene>
<organism evidence="1 2">
    <name type="scientific">Stentor coeruleus</name>
    <dbReference type="NCBI Taxonomy" id="5963"/>
    <lineage>
        <taxon>Eukaryota</taxon>
        <taxon>Sar</taxon>
        <taxon>Alveolata</taxon>
        <taxon>Ciliophora</taxon>
        <taxon>Postciliodesmatophora</taxon>
        <taxon>Heterotrichea</taxon>
        <taxon>Heterotrichida</taxon>
        <taxon>Stentoridae</taxon>
        <taxon>Stentor</taxon>
    </lineage>
</organism>
<name>A0A1R2CX91_9CILI</name>
<dbReference type="EMBL" id="MPUH01000039">
    <property type="protein sequence ID" value="OMJ93624.1"/>
    <property type="molecule type" value="Genomic_DNA"/>
</dbReference>
<sequence length="269" mass="31516">MDAKDIMNYTELAKRIFKPEYHDTIEVWLENASKAEIKGLKLASMVVSKQGLKKFKPIKKEGIEMVMSTKNLYKHQSHYNEAFGENVTKKVYDSEVLKYVKLTTLPIARALRPEVLMFLERWLKVEETDYYTNLVLQFIRGFFGVSHVNKSVPISTTREIYSRKKSERISKYGHKRFAEDDIKIKLPEIKKSKSQGIIPMKATITKDVKDFVNRDHKDMMKWVSGMNPFKTMYQDEYYMKNLGQTVFTKKDFYVSTSVKLLPDPNTYGN</sequence>